<dbReference type="InterPro" id="IPR013783">
    <property type="entry name" value="Ig-like_fold"/>
</dbReference>
<dbReference type="RefSeq" id="WP_052516320.1">
    <property type="nucleotide sequence ID" value="NZ_JBKAGJ010000002.1"/>
</dbReference>
<feature type="signal peptide" evidence="1">
    <location>
        <begin position="1"/>
        <end position="23"/>
    </location>
</feature>
<gene>
    <name evidence="2" type="ORF">IX84_23860</name>
</gene>
<dbReference type="PROSITE" id="PS51257">
    <property type="entry name" value="PROKAR_LIPOPROTEIN"/>
    <property type="match status" value="1"/>
</dbReference>
<dbReference type="Pfam" id="PF07610">
    <property type="entry name" value="DUF1573"/>
    <property type="match status" value="1"/>
</dbReference>
<dbReference type="InterPro" id="IPR011467">
    <property type="entry name" value="DUF1573"/>
</dbReference>
<reference evidence="2 3" key="1">
    <citation type="journal article" date="2014" name="Int. J. Syst. Evol. Microbiol.">
        <title>Phaeodactylibacter xiamenensis gen. nov., sp. nov., a member of the family Saprospiraceae isolated from the marine alga Phaeodactylum tricornutum.</title>
        <authorList>
            <person name="Chen Z.Jr."/>
            <person name="Lei X."/>
            <person name="Lai Q."/>
            <person name="Li Y."/>
            <person name="Zhang B."/>
            <person name="Zhang J."/>
            <person name="Zhang H."/>
            <person name="Yang L."/>
            <person name="Zheng W."/>
            <person name="Tian Y."/>
            <person name="Yu Z."/>
            <person name="Xu H.Jr."/>
            <person name="Zheng T."/>
        </authorList>
    </citation>
    <scope>NUCLEOTIDE SEQUENCE [LARGE SCALE GENOMIC DNA]</scope>
    <source>
        <strain evidence="2 3">KD52</strain>
    </source>
</reference>
<keyword evidence="3" id="KW-1185">Reference proteome</keyword>
<dbReference type="OrthoDB" id="826619at2"/>
<protein>
    <recommendedName>
        <fullName evidence="4">DUF1573 domain-containing protein</fullName>
    </recommendedName>
</protein>
<dbReference type="EMBL" id="JPOS01000082">
    <property type="protein sequence ID" value="KGE86164.1"/>
    <property type="molecule type" value="Genomic_DNA"/>
</dbReference>
<evidence type="ECO:0000313" key="3">
    <source>
        <dbReference type="Proteomes" id="UP000029736"/>
    </source>
</evidence>
<dbReference type="Proteomes" id="UP000029736">
    <property type="component" value="Unassembled WGS sequence"/>
</dbReference>
<dbReference type="AlphaFoldDB" id="A0A098S1B1"/>
<accession>A0A098S1B1</accession>
<keyword evidence="1" id="KW-0732">Signal</keyword>
<sequence length="171" mass="19055">MMKSLPVFLFVSLFLFTSCSNDSQQPESSSEKTLQEIKKDGAISNADIIRNPVSVDTPIDTVNVAKMSFEEKNYEFGEVAEGEIIEHTFKFRNTGKAPLVIQGARSTCGCTVPEWPKDPIPVGEEGEIFVRFDTKNKRARQVKPVIITANSYPATTKVYLRGFVQEEGAEQ</sequence>
<dbReference type="PANTHER" id="PTHR37833">
    <property type="entry name" value="LIPOPROTEIN-RELATED"/>
    <property type="match status" value="1"/>
</dbReference>
<dbReference type="STRING" id="1524460.IX84_23860"/>
<evidence type="ECO:0000313" key="2">
    <source>
        <dbReference type="EMBL" id="KGE86164.1"/>
    </source>
</evidence>
<feature type="chain" id="PRO_5001947463" description="DUF1573 domain-containing protein" evidence="1">
    <location>
        <begin position="24"/>
        <end position="171"/>
    </location>
</feature>
<proteinExistence type="predicted"/>
<evidence type="ECO:0000256" key="1">
    <source>
        <dbReference type="SAM" id="SignalP"/>
    </source>
</evidence>
<comment type="caution">
    <text evidence="2">The sequence shown here is derived from an EMBL/GenBank/DDBJ whole genome shotgun (WGS) entry which is preliminary data.</text>
</comment>
<name>A0A098S1B1_9BACT</name>
<organism evidence="2 3">
    <name type="scientific">Phaeodactylibacter xiamenensis</name>
    <dbReference type="NCBI Taxonomy" id="1524460"/>
    <lineage>
        <taxon>Bacteria</taxon>
        <taxon>Pseudomonadati</taxon>
        <taxon>Bacteroidota</taxon>
        <taxon>Saprospiria</taxon>
        <taxon>Saprospirales</taxon>
        <taxon>Haliscomenobacteraceae</taxon>
        <taxon>Phaeodactylibacter</taxon>
    </lineage>
</organism>
<evidence type="ECO:0008006" key="4">
    <source>
        <dbReference type="Google" id="ProtNLM"/>
    </source>
</evidence>
<dbReference type="PANTHER" id="PTHR37833:SF1">
    <property type="entry name" value="SIGNAL PEPTIDE PROTEIN"/>
    <property type="match status" value="1"/>
</dbReference>
<dbReference type="Gene3D" id="2.60.40.10">
    <property type="entry name" value="Immunoglobulins"/>
    <property type="match status" value="1"/>
</dbReference>